<evidence type="ECO:0000256" key="7">
    <source>
        <dbReference type="SAM" id="Phobius"/>
    </source>
</evidence>
<feature type="transmembrane region" description="Helical" evidence="7">
    <location>
        <begin position="217"/>
        <end position="241"/>
    </location>
</feature>
<keyword evidence="4 7" id="KW-1133">Transmembrane helix</keyword>
<dbReference type="AlphaFoldDB" id="A0A0G0XU49"/>
<comment type="subcellular location">
    <subcellularLocation>
        <location evidence="6">Cell membrane</location>
        <topology evidence="6">Multi-pass membrane protein</topology>
    </subcellularLocation>
    <subcellularLocation>
        <location evidence="1">Membrane</location>
        <topology evidence="1">Multi-pass membrane protein</topology>
    </subcellularLocation>
</comment>
<accession>A0A0G0XU49</accession>
<evidence type="ECO:0000256" key="3">
    <source>
        <dbReference type="ARBA" id="ARBA00022692"/>
    </source>
</evidence>
<comment type="caution">
    <text evidence="8">The sequence shown here is derived from an EMBL/GenBank/DDBJ whole genome shotgun (WGS) entry which is preliminary data.</text>
</comment>
<keyword evidence="5 7" id="KW-0472">Membrane</keyword>
<dbReference type="Proteomes" id="UP000034190">
    <property type="component" value="Unassembled WGS sequence"/>
</dbReference>
<dbReference type="PANTHER" id="PTHR30477">
    <property type="entry name" value="ABC-TRANSPORTER METAL-BINDING PROTEIN"/>
    <property type="match status" value="1"/>
</dbReference>
<dbReference type="InterPro" id="IPR001626">
    <property type="entry name" value="ABC_TroCD"/>
</dbReference>
<evidence type="ECO:0000256" key="4">
    <source>
        <dbReference type="ARBA" id="ARBA00022989"/>
    </source>
</evidence>
<feature type="transmembrane region" description="Helical" evidence="7">
    <location>
        <begin position="57"/>
        <end position="82"/>
    </location>
</feature>
<comment type="similarity">
    <text evidence="2 6">Belongs to the ABC-3 integral membrane protein family.</text>
</comment>
<evidence type="ECO:0000313" key="8">
    <source>
        <dbReference type="EMBL" id="KKR91437.1"/>
    </source>
</evidence>
<proteinExistence type="inferred from homology"/>
<feature type="transmembrane region" description="Helical" evidence="7">
    <location>
        <begin position="14"/>
        <end position="36"/>
    </location>
</feature>
<dbReference type="GO" id="GO:0043190">
    <property type="term" value="C:ATP-binding cassette (ABC) transporter complex"/>
    <property type="evidence" value="ECO:0007669"/>
    <property type="project" value="InterPro"/>
</dbReference>
<dbReference type="GO" id="GO:0010043">
    <property type="term" value="P:response to zinc ion"/>
    <property type="evidence" value="ECO:0007669"/>
    <property type="project" value="TreeGrafter"/>
</dbReference>
<sequence length="270" mass="28171">MGKVLTFTNMNTNFLISLITAVFIGGSAGYVGSLMTTKKMSLVGDVLSHIALPGIGIGLLFGLNMSLGALISLVLGVLLIWWLGLKIDLSMESLVGVVFVLSVAGGFLIIPEEELLHSLFGNIYAVSIGDAIMAVIASVVVLITAKIIYPKMMLASVSEDLALASGIKTNKHNLIYLFLVAIVVAFGIKVGGTIFTSAMIIVPAATARNISRNMRQYSLLSATIGVASAVAGFAVFLFWGASIGASAIGPIIALAGVAFFVASFVLKKRN</sequence>
<evidence type="ECO:0000256" key="6">
    <source>
        <dbReference type="RuleBase" id="RU003943"/>
    </source>
</evidence>
<name>A0A0G0XU49_9BACT</name>
<evidence type="ECO:0000313" key="9">
    <source>
        <dbReference type="Proteomes" id="UP000034190"/>
    </source>
</evidence>
<feature type="transmembrane region" description="Helical" evidence="7">
    <location>
        <begin position="247"/>
        <end position="266"/>
    </location>
</feature>
<evidence type="ECO:0000256" key="5">
    <source>
        <dbReference type="ARBA" id="ARBA00023136"/>
    </source>
</evidence>
<dbReference type="PANTHER" id="PTHR30477:SF13">
    <property type="entry name" value="IRON TRANSPORT SYSTEM MEMBRANE PROTEIN HI_0360-RELATED"/>
    <property type="match status" value="1"/>
</dbReference>
<feature type="transmembrane region" description="Helical" evidence="7">
    <location>
        <begin position="175"/>
        <end position="205"/>
    </location>
</feature>
<keyword evidence="3 6" id="KW-0812">Transmembrane</keyword>
<feature type="transmembrane region" description="Helical" evidence="7">
    <location>
        <begin position="94"/>
        <end position="111"/>
    </location>
</feature>
<keyword evidence="6" id="KW-0813">Transport</keyword>
<dbReference type="SUPFAM" id="SSF81345">
    <property type="entry name" value="ABC transporter involved in vitamin B12 uptake, BtuC"/>
    <property type="match status" value="1"/>
</dbReference>
<dbReference type="Pfam" id="PF00950">
    <property type="entry name" value="ABC-3"/>
    <property type="match status" value="1"/>
</dbReference>
<dbReference type="Gene3D" id="1.10.3470.10">
    <property type="entry name" value="ABC transporter involved in vitamin B12 uptake, BtuC"/>
    <property type="match status" value="1"/>
</dbReference>
<dbReference type="InterPro" id="IPR037294">
    <property type="entry name" value="ABC_BtuC-like"/>
</dbReference>
<evidence type="ECO:0000256" key="2">
    <source>
        <dbReference type="ARBA" id="ARBA00008034"/>
    </source>
</evidence>
<feature type="transmembrane region" description="Helical" evidence="7">
    <location>
        <begin position="123"/>
        <end position="149"/>
    </location>
</feature>
<evidence type="ECO:0000256" key="1">
    <source>
        <dbReference type="ARBA" id="ARBA00004141"/>
    </source>
</evidence>
<reference evidence="8 9" key="1">
    <citation type="journal article" date="2015" name="Nature">
        <title>rRNA introns, odd ribosomes, and small enigmatic genomes across a large radiation of phyla.</title>
        <authorList>
            <person name="Brown C.T."/>
            <person name="Hug L.A."/>
            <person name="Thomas B.C."/>
            <person name="Sharon I."/>
            <person name="Castelle C.J."/>
            <person name="Singh A."/>
            <person name="Wilkins M.J."/>
            <person name="Williams K.H."/>
            <person name="Banfield J.F."/>
        </authorList>
    </citation>
    <scope>NUCLEOTIDE SEQUENCE [LARGE SCALE GENOMIC DNA]</scope>
</reference>
<dbReference type="GO" id="GO:0055085">
    <property type="term" value="P:transmembrane transport"/>
    <property type="evidence" value="ECO:0007669"/>
    <property type="project" value="InterPro"/>
</dbReference>
<organism evidence="8 9">
    <name type="scientific">Candidatus Falkowbacteria bacterium GW2011_GWA2_41_14</name>
    <dbReference type="NCBI Taxonomy" id="1618635"/>
    <lineage>
        <taxon>Bacteria</taxon>
        <taxon>Candidatus Falkowiibacteriota</taxon>
    </lineage>
</organism>
<dbReference type="EMBL" id="LCAP01000006">
    <property type="protein sequence ID" value="KKR91437.1"/>
    <property type="molecule type" value="Genomic_DNA"/>
</dbReference>
<gene>
    <name evidence="8" type="ORF">UU43_C0006G0014</name>
</gene>
<protein>
    <submittedName>
        <fullName evidence="8">ABC-3 protein</fullName>
    </submittedName>
</protein>